<dbReference type="Pfam" id="PF00884">
    <property type="entry name" value="Sulfatase"/>
    <property type="match status" value="1"/>
</dbReference>
<organism evidence="9 11">
    <name type="scientific">Bacteroides caccae</name>
    <dbReference type="NCBI Taxonomy" id="47678"/>
    <lineage>
        <taxon>Bacteria</taxon>
        <taxon>Pseudomonadati</taxon>
        <taxon>Bacteroidota</taxon>
        <taxon>Bacteroidia</taxon>
        <taxon>Bacteroidales</taxon>
        <taxon>Bacteroidaceae</taxon>
        <taxon>Bacteroides</taxon>
    </lineage>
</organism>
<dbReference type="Proteomes" id="UP000095725">
    <property type="component" value="Unassembled WGS sequence"/>
</dbReference>
<comment type="cofactor">
    <cofactor evidence="1">
        <name>Ca(2+)</name>
        <dbReference type="ChEBI" id="CHEBI:29108"/>
    </cofactor>
</comment>
<dbReference type="InterPro" id="IPR000917">
    <property type="entry name" value="Sulfatase_N"/>
</dbReference>
<accession>A0A174FK48</accession>
<keyword evidence="6" id="KW-0106">Calcium</keyword>
<dbReference type="GO" id="GO:0004065">
    <property type="term" value="F:arylsulfatase activity"/>
    <property type="evidence" value="ECO:0007669"/>
    <property type="project" value="UniProtKB-EC"/>
</dbReference>
<protein>
    <submittedName>
        <fullName evidence="9">Sulfatase</fullName>
        <ecNumber evidence="9">3.1.6.1</ecNumber>
    </submittedName>
</protein>
<gene>
    <name evidence="9" type="primary">atsA_4</name>
    <name evidence="9" type="ORF">ERS852494_00020</name>
    <name evidence="10" type="ORF">ERS852558_00056</name>
</gene>
<evidence type="ECO:0000256" key="3">
    <source>
        <dbReference type="ARBA" id="ARBA00022723"/>
    </source>
</evidence>
<evidence type="ECO:0000313" key="10">
    <source>
        <dbReference type="EMBL" id="CUP37514.1"/>
    </source>
</evidence>
<evidence type="ECO:0000256" key="6">
    <source>
        <dbReference type="ARBA" id="ARBA00022837"/>
    </source>
</evidence>
<proteinExistence type="inferred from homology"/>
<evidence type="ECO:0000259" key="8">
    <source>
        <dbReference type="Pfam" id="PF00884"/>
    </source>
</evidence>
<evidence type="ECO:0000313" key="11">
    <source>
        <dbReference type="Proteomes" id="UP000095657"/>
    </source>
</evidence>
<evidence type="ECO:0000256" key="4">
    <source>
        <dbReference type="ARBA" id="ARBA00022729"/>
    </source>
</evidence>
<dbReference type="Gene3D" id="3.30.1120.10">
    <property type="match status" value="1"/>
</dbReference>
<keyword evidence="4" id="KW-0732">Signal</keyword>
<evidence type="ECO:0000313" key="9">
    <source>
        <dbReference type="EMBL" id="CUO49328.1"/>
    </source>
</evidence>
<evidence type="ECO:0000256" key="2">
    <source>
        <dbReference type="ARBA" id="ARBA00008779"/>
    </source>
</evidence>
<dbReference type="STRING" id="47678.ERS852494_00020"/>
<dbReference type="GO" id="GO:0046872">
    <property type="term" value="F:metal ion binding"/>
    <property type="evidence" value="ECO:0007669"/>
    <property type="project" value="UniProtKB-KW"/>
</dbReference>
<dbReference type="SUPFAM" id="SSF53649">
    <property type="entry name" value="Alkaline phosphatase-like"/>
    <property type="match status" value="1"/>
</dbReference>
<reference evidence="11 12" key="1">
    <citation type="submission" date="2015-09" db="EMBL/GenBank/DDBJ databases">
        <authorList>
            <consortium name="Pathogen Informatics"/>
        </authorList>
    </citation>
    <scope>NUCLEOTIDE SEQUENCE [LARGE SCALE GENOMIC DNA]</scope>
    <source>
        <strain evidence="9 11">2789STDY5834880</strain>
        <strain evidence="10 12">2789STDY5834946</strain>
    </source>
</reference>
<dbReference type="EMBL" id="CZBL01000001">
    <property type="protein sequence ID" value="CUP37514.1"/>
    <property type="molecule type" value="Genomic_DNA"/>
</dbReference>
<feature type="modified residue" description="3-oxoalanine (Ser)" evidence="7">
    <location>
        <position position="74"/>
    </location>
</feature>
<evidence type="ECO:0000256" key="7">
    <source>
        <dbReference type="PIRSR" id="PIRSR600917-52"/>
    </source>
</evidence>
<dbReference type="AlphaFoldDB" id="A0A174FK48"/>
<comment type="PTM">
    <text evidence="7">The conversion to 3-oxoalanine (also known as C-formylglycine, FGly), of a serine or cysteine residue in prokaryotes and of a cysteine residue in eukaryotes, is critical for catalytic activity.</text>
</comment>
<name>A0A174FK48_9BACE</name>
<dbReference type="InterPro" id="IPR017850">
    <property type="entry name" value="Alkaline_phosphatase_core_sf"/>
</dbReference>
<comment type="similarity">
    <text evidence="2">Belongs to the sulfatase family.</text>
</comment>
<dbReference type="PANTHER" id="PTHR42693:SF42">
    <property type="entry name" value="ARYLSULFATASE G"/>
    <property type="match status" value="1"/>
</dbReference>
<dbReference type="InterPro" id="IPR050738">
    <property type="entry name" value="Sulfatase"/>
</dbReference>
<dbReference type="CDD" id="cd16144">
    <property type="entry name" value="ARS_like"/>
    <property type="match status" value="1"/>
</dbReference>
<dbReference type="Gene3D" id="3.40.720.10">
    <property type="entry name" value="Alkaline Phosphatase, subunit A"/>
    <property type="match status" value="1"/>
</dbReference>
<dbReference type="EC" id="3.1.6.1" evidence="9"/>
<evidence type="ECO:0000256" key="5">
    <source>
        <dbReference type="ARBA" id="ARBA00022801"/>
    </source>
</evidence>
<dbReference type="Proteomes" id="UP000095657">
    <property type="component" value="Unassembled WGS sequence"/>
</dbReference>
<evidence type="ECO:0000313" key="12">
    <source>
        <dbReference type="Proteomes" id="UP000095725"/>
    </source>
</evidence>
<feature type="domain" description="Sulfatase N-terminal" evidence="8">
    <location>
        <begin position="26"/>
        <end position="349"/>
    </location>
</feature>
<evidence type="ECO:0000256" key="1">
    <source>
        <dbReference type="ARBA" id="ARBA00001913"/>
    </source>
</evidence>
<keyword evidence="5 9" id="KW-0378">Hydrolase</keyword>
<dbReference type="PANTHER" id="PTHR42693">
    <property type="entry name" value="ARYLSULFATASE FAMILY MEMBER"/>
    <property type="match status" value="1"/>
</dbReference>
<dbReference type="EMBL" id="CZAI01000001">
    <property type="protein sequence ID" value="CUO49328.1"/>
    <property type="molecule type" value="Genomic_DNA"/>
</dbReference>
<keyword evidence="3" id="KW-0479">Metal-binding</keyword>
<sequence length="473" mass="53084">MRHLYFPILAGGCMFVSALHAQNERPNIVFIMADDLGWNDLGITGSDYYETPNIDKLASEGVFFDNAYAAAANSAPSRACFMTGLYTPRHGVYTVSPSARGDKTKRKLIPITNTEDVRTDFVTLGEALKQQGYVCGHIGKWHLGSDLDGSKTGPLSQGFDYNIAGDRAGSPYSYFYPYCRKQKCHLGLDEGSEGEYLTDRLTSEAIKFVEQTKDKPFFLYMAHHAVHTPLKAPQTLVDKYQKKTKGKYQTNAIYAAMVENLDWNVGRLCHAIDSLGLSENTLIVFYSDNGGAAAATNNFRLRGAKGMPYEGGIRVPLIMKYPRKIKAGTVVSEPVTGVDFYPTLVALTGGIPDNGLDGENIFDRMKKGTSKVQRALFWHFPAYLEGYQGLGRDFRATPYSIIRSGDWKLIYYYEDKSMELFNLKNDRMERNNLVNLQPTLAKELYTRLMKWLIDTRADIPTELNPAYIKAKKQ</sequence>